<dbReference type="AlphaFoldDB" id="A0AAP0BAL4"/>
<name>A0AAP0BAL4_9ASPA</name>
<feature type="region of interest" description="Disordered" evidence="1">
    <location>
        <begin position="1"/>
        <end position="80"/>
    </location>
</feature>
<accession>A0AAP0BAL4</accession>
<organism evidence="2 3">
    <name type="scientific">Platanthera zijinensis</name>
    <dbReference type="NCBI Taxonomy" id="2320716"/>
    <lineage>
        <taxon>Eukaryota</taxon>
        <taxon>Viridiplantae</taxon>
        <taxon>Streptophyta</taxon>
        <taxon>Embryophyta</taxon>
        <taxon>Tracheophyta</taxon>
        <taxon>Spermatophyta</taxon>
        <taxon>Magnoliopsida</taxon>
        <taxon>Liliopsida</taxon>
        <taxon>Asparagales</taxon>
        <taxon>Orchidaceae</taxon>
        <taxon>Orchidoideae</taxon>
        <taxon>Orchideae</taxon>
        <taxon>Orchidinae</taxon>
        <taxon>Platanthera</taxon>
    </lineage>
</organism>
<comment type="caution">
    <text evidence="2">The sequence shown here is derived from an EMBL/GenBank/DDBJ whole genome shotgun (WGS) entry which is preliminary data.</text>
</comment>
<dbReference type="Proteomes" id="UP001418222">
    <property type="component" value="Unassembled WGS sequence"/>
</dbReference>
<evidence type="ECO:0000256" key="1">
    <source>
        <dbReference type="SAM" id="MobiDB-lite"/>
    </source>
</evidence>
<evidence type="ECO:0000313" key="2">
    <source>
        <dbReference type="EMBL" id="KAK8934702.1"/>
    </source>
</evidence>
<keyword evidence="3" id="KW-1185">Reference proteome</keyword>
<feature type="compositionally biased region" description="Polar residues" evidence="1">
    <location>
        <begin position="54"/>
        <end position="63"/>
    </location>
</feature>
<protein>
    <submittedName>
        <fullName evidence="2">Uncharacterized protein</fullName>
    </submittedName>
</protein>
<gene>
    <name evidence="2" type="ORF">KSP39_PZI014324</name>
</gene>
<proteinExistence type="predicted"/>
<reference evidence="2 3" key="1">
    <citation type="journal article" date="2022" name="Nat. Plants">
        <title>Genomes of leafy and leafless Platanthera orchids illuminate the evolution of mycoheterotrophy.</title>
        <authorList>
            <person name="Li M.H."/>
            <person name="Liu K.W."/>
            <person name="Li Z."/>
            <person name="Lu H.C."/>
            <person name="Ye Q.L."/>
            <person name="Zhang D."/>
            <person name="Wang J.Y."/>
            <person name="Li Y.F."/>
            <person name="Zhong Z.M."/>
            <person name="Liu X."/>
            <person name="Yu X."/>
            <person name="Liu D.K."/>
            <person name="Tu X.D."/>
            <person name="Liu B."/>
            <person name="Hao Y."/>
            <person name="Liao X.Y."/>
            <person name="Jiang Y.T."/>
            <person name="Sun W.H."/>
            <person name="Chen J."/>
            <person name="Chen Y.Q."/>
            <person name="Ai Y."/>
            <person name="Zhai J.W."/>
            <person name="Wu S.S."/>
            <person name="Zhou Z."/>
            <person name="Hsiao Y.Y."/>
            <person name="Wu W.L."/>
            <person name="Chen Y.Y."/>
            <person name="Lin Y.F."/>
            <person name="Hsu J.L."/>
            <person name="Li C.Y."/>
            <person name="Wang Z.W."/>
            <person name="Zhao X."/>
            <person name="Zhong W.Y."/>
            <person name="Ma X.K."/>
            <person name="Ma L."/>
            <person name="Huang J."/>
            <person name="Chen G.Z."/>
            <person name="Huang M.Z."/>
            <person name="Huang L."/>
            <person name="Peng D.H."/>
            <person name="Luo Y.B."/>
            <person name="Zou S.Q."/>
            <person name="Chen S.P."/>
            <person name="Lan S."/>
            <person name="Tsai W.C."/>
            <person name="Van de Peer Y."/>
            <person name="Liu Z.J."/>
        </authorList>
    </citation>
    <scope>NUCLEOTIDE SEQUENCE [LARGE SCALE GENOMIC DNA]</scope>
    <source>
        <strain evidence="2">Lor287</strain>
    </source>
</reference>
<feature type="compositionally biased region" description="Basic and acidic residues" evidence="1">
    <location>
        <begin position="22"/>
        <end position="36"/>
    </location>
</feature>
<sequence>MRNPAEKMDSSPNGGRPQPIHDALKDERKSGYRQVRENLMASGTDQPGRESPVNGHNSRISASDTEKLISGTHLSPRSTKNRRFVDPCLLPHLLMGNTEGDSENCSPEGRLSARAPKYLQKCVHKKWLFIPIWGLLVKHTNLDVNARPIMLINVWNFLNMVS</sequence>
<dbReference type="EMBL" id="JBBWWQ010000012">
    <property type="protein sequence ID" value="KAK8934702.1"/>
    <property type="molecule type" value="Genomic_DNA"/>
</dbReference>
<evidence type="ECO:0000313" key="3">
    <source>
        <dbReference type="Proteomes" id="UP001418222"/>
    </source>
</evidence>